<comment type="caution">
    <text evidence="7">The sequence shown here is derived from an EMBL/GenBank/DDBJ whole genome shotgun (WGS) entry which is preliminary data.</text>
</comment>
<feature type="domain" description="Bifunctional inhibitor/plant lipid transfer protein/seed storage helical" evidence="3">
    <location>
        <begin position="68"/>
        <end position="149"/>
    </location>
</feature>
<dbReference type="EMBL" id="JANAVB010007198">
    <property type="protein sequence ID" value="KAJ6843577.1"/>
    <property type="molecule type" value="Genomic_DNA"/>
</dbReference>
<gene>
    <name evidence="4" type="ORF">M6B38_237800</name>
    <name evidence="5" type="ORF">M6B38_295795</name>
    <name evidence="6" type="ORF">M6B38_295800</name>
    <name evidence="7" type="ORF">M6B38_295805</name>
</gene>
<dbReference type="AlphaFoldDB" id="A0AAX6HR58"/>
<dbReference type="EMBL" id="JANAVB010043418">
    <property type="protein sequence ID" value="KAJ6792873.1"/>
    <property type="molecule type" value="Genomic_DNA"/>
</dbReference>
<protein>
    <submittedName>
        <fullName evidence="7">36.4 kDa proline-rich protein-like</fullName>
    </submittedName>
</protein>
<dbReference type="Gene3D" id="1.10.110.10">
    <property type="entry name" value="Plant lipid-transfer and hydrophobic proteins"/>
    <property type="match status" value="1"/>
</dbReference>
<dbReference type="InterPro" id="IPR036312">
    <property type="entry name" value="Bifun_inhib/LTP/seed_sf"/>
</dbReference>
<dbReference type="SMART" id="SM00499">
    <property type="entry name" value="AAI"/>
    <property type="match status" value="1"/>
</dbReference>
<evidence type="ECO:0000313" key="8">
    <source>
        <dbReference type="Proteomes" id="UP001140949"/>
    </source>
</evidence>
<dbReference type="SUPFAM" id="SSF47699">
    <property type="entry name" value="Bifunctional inhibitor/lipid-transfer protein/seed storage 2S albumin"/>
    <property type="match status" value="1"/>
</dbReference>
<evidence type="ECO:0000259" key="3">
    <source>
        <dbReference type="SMART" id="SM00499"/>
    </source>
</evidence>
<evidence type="ECO:0000256" key="1">
    <source>
        <dbReference type="SAM" id="MobiDB-lite"/>
    </source>
</evidence>
<feature type="chain" id="PRO_5044718860" evidence="2">
    <location>
        <begin position="27"/>
        <end position="151"/>
    </location>
</feature>
<proteinExistence type="predicted"/>
<organism evidence="7 8">
    <name type="scientific">Iris pallida</name>
    <name type="common">Sweet iris</name>
    <dbReference type="NCBI Taxonomy" id="29817"/>
    <lineage>
        <taxon>Eukaryota</taxon>
        <taxon>Viridiplantae</taxon>
        <taxon>Streptophyta</taxon>
        <taxon>Embryophyta</taxon>
        <taxon>Tracheophyta</taxon>
        <taxon>Spermatophyta</taxon>
        <taxon>Magnoliopsida</taxon>
        <taxon>Liliopsida</taxon>
        <taxon>Asparagales</taxon>
        <taxon>Iridaceae</taxon>
        <taxon>Iridoideae</taxon>
        <taxon>Irideae</taxon>
        <taxon>Iris</taxon>
    </lineage>
</organism>
<dbReference type="Pfam" id="PF14547">
    <property type="entry name" value="Hydrophob_seed"/>
    <property type="match status" value="1"/>
</dbReference>
<dbReference type="InterPro" id="IPR016140">
    <property type="entry name" value="Bifunc_inhib/LTP/seed_store"/>
</dbReference>
<evidence type="ECO:0000313" key="6">
    <source>
        <dbReference type="EMBL" id="KAJ6843578.1"/>
    </source>
</evidence>
<dbReference type="EMBL" id="JANAVB010007198">
    <property type="protein sequence ID" value="KAJ6843579.1"/>
    <property type="molecule type" value="Genomic_DNA"/>
</dbReference>
<accession>A0AAX6HR58</accession>
<evidence type="ECO:0000313" key="4">
    <source>
        <dbReference type="EMBL" id="KAJ6792873.1"/>
    </source>
</evidence>
<evidence type="ECO:0000256" key="2">
    <source>
        <dbReference type="SAM" id="SignalP"/>
    </source>
</evidence>
<feature type="signal peptide" evidence="2">
    <location>
        <begin position="1"/>
        <end position="26"/>
    </location>
</feature>
<dbReference type="InterPro" id="IPR027923">
    <property type="entry name" value="Hydrophob_seed_dom"/>
</dbReference>
<evidence type="ECO:0000313" key="5">
    <source>
        <dbReference type="EMBL" id="KAJ6843577.1"/>
    </source>
</evidence>
<sequence>MRFHTLLPILLIIVITLSSLLPSYLACPTCPTPKSPPPPPPKAKPCPPPPPSPKPKTPPPPKAPTPHCPINTLKLDLCVDVLSGLVHGVVGGEATRACCPVISGLADLDAALCLCTAIRAKLLDISILLPVALELLVDCGKHAPFGYQCPA</sequence>
<dbReference type="EMBL" id="JANAVB010007198">
    <property type="protein sequence ID" value="KAJ6843578.1"/>
    <property type="molecule type" value="Genomic_DNA"/>
</dbReference>
<reference evidence="7" key="1">
    <citation type="journal article" date="2023" name="GigaByte">
        <title>Genome assembly of the bearded iris, Iris pallida Lam.</title>
        <authorList>
            <person name="Bruccoleri R.E."/>
            <person name="Oakeley E.J."/>
            <person name="Faust A.M.E."/>
            <person name="Altorfer M."/>
            <person name="Dessus-Babus S."/>
            <person name="Burckhardt D."/>
            <person name="Oertli M."/>
            <person name="Naumann U."/>
            <person name="Petersen F."/>
            <person name="Wong J."/>
        </authorList>
    </citation>
    <scope>NUCLEOTIDE SEQUENCE</scope>
    <source>
        <strain evidence="7">GSM-AAB239-AS_SAM_17_03QT</strain>
    </source>
</reference>
<keyword evidence="2" id="KW-0732">Signal</keyword>
<evidence type="ECO:0000313" key="7">
    <source>
        <dbReference type="EMBL" id="KAJ6843579.1"/>
    </source>
</evidence>
<feature type="region of interest" description="Disordered" evidence="1">
    <location>
        <begin position="34"/>
        <end position="66"/>
    </location>
</feature>
<dbReference type="Proteomes" id="UP001140949">
    <property type="component" value="Unassembled WGS sequence"/>
</dbReference>
<reference evidence="7" key="2">
    <citation type="submission" date="2023-04" db="EMBL/GenBank/DDBJ databases">
        <authorList>
            <person name="Bruccoleri R.E."/>
            <person name="Oakeley E.J."/>
            <person name="Faust A.-M."/>
            <person name="Dessus-Babus S."/>
            <person name="Altorfer M."/>
            <person name="Burckhardt D."/>
            <person name="Oertli M."/>
            <person name="Naumann U."/>
            <person name="Petersen F."/>
            <person name="Wong J."/>
        </authorList>
    </citation>
    <scope>NUCLEOTIDE SEQUENCE</scope>
    <source>
        <strain evidence="7">GSM-AAB239-AS_SAM_17_03QT</strain>
        <tissue evidence="7">Leaf</tissue>
    </source>
</reference>
<name>A0AAX6HR58_IRIPA</name>
<dbReference type="PANTHER" id="PTHR31731">
    <property type="match status" value="1"/>
</dbReference>
<keyword evidence="8" id="KW-1185">Reference proteome</keyword>
<dbReference type="CDD" id="cd01958">
    <property type="entry name" value="HPS_like"/>
    <property type="match status" value="1"/>
</dbReference>
<dbReference type="InterPro" id="IPR051636">
    <property type="entry name" value="Plant_LTP/defense-related"/>
</dbReference>